<keyword evidence="4" id="KW-1185">Reference proteome</keyword>
<dbReference type="Proteomes" id="UP000219482">
    <property type="component" value="Unassembled WGS sequence"/>
</dbReference>
<dbReference type="EMBL" id="OCNK01000006">
    <property type="protein sequence ID" value="SOE03423.1"/>
    <property type="molecule type" value="Genomic_DNA"/>
</dbReference>
<accession>A0A286H6L5</accession>
<evidence type="ECO:0000313" key="4">
    <source>
        <dbReference type="Proteomes" id="UP000219482"/>
    </source>
</evidence>
<reference evidence="4" key="1">
    <citation type="submission" date="2017-09" db="EMBL/GenBank/DDBJ databases">
        <authorList>
            <person name="Varghese N."/>
            <person name="Submissions S."/>
        </authorList>
    </citation>
    <scope>NUCLEOTIDE SEQUENCE [LARGE SCALE GENOMIC DNA]</scope>
    <source>
        <strain evidence="4">DSM 44270</strain>
    </source>
</reference>
<dbReference type="PROSITE" id="PS00061">
    <property type="entry name" value="ADH_SHORT"/>
    <property type="match status" value="1"/>
</dbReference>
<dbReference type="AlphaFoldDB" id="A0A286H6L5"/>
<dbReference type="SUPFAM" id="SSF51735">
    <property type="entry name" value="NAD(P)-binding Rossmann-fold domains"/>
    <property type="match status" value="1"/>
</dbReference>
<dbReference type="OrthoDB" id="658698at2"/>
<sequence>MAELTGQVALVTGASTGIGRHLVEALAARGMAVAGLARTEDRLRTAMAEVAAATGARTFAVAADVTDRASVEAAVEAVVGELGQIDLLVNNAGVIDALEVPLWEADPDQWWDVVASHIKGGFLLSRAVVPWMVLRNRGRVVNLASGMSVRARPEYSAYSVAKTGLMRMTEALAAALEGSDVRAFDVSPGVVDTAMTRSMAIWQGFEDWTPPEAVSELITAIAAGELDAWSGRLLRAGVDDLDTARAVALGEAARQLRLRPYGEQDPLG</sequence>
<dbReference type="PANTHER" id="PTHR42760">
    <property type="entry name" value="SHORT-CHAIN DEHYDROGENASES/REDUCTASES FAMILY MEMBER"/>
    <property type="match status" value="1"/>
</dbReference>
<proteinExistence type="inferred from homology"/>
<organism evidence="3 4">
    <name type="scientific">Blastococcus haudaquaticus</name>
    <dbReference type="NCBI Taxonomy" id="1938745"/>
    <lineage>
        <taxon>Bacteria</taxon>
        <taxon>Bacillati</taxon>
        <taxon>Actinomycetota</taxon>
        <taxon>Actinomycetes</taxon>
        <taxon>Geodermatophilales</taxon>
        <taxon>Geodermatophilaceae</taxon>
        <taxon>Blastococcus</taxon>
    </lineage>
</organism>
<dbReference type="RefSeq" id="WP_097185844.1">
    <property type="nucleotide sequence ID" value="NZ_OCNK01000006.1"/>
</dbReference>
<dbReference type="PRINTS" id="PR00081">
    <property type="entry name" value="GDHRDH"/>
</dbReference>
<dbReference type="InterPro" id="IPR020904">
    <property type="entry name" value="Sc_DH/Rdtase_CS"/>
</dbReference>
<dbReference type="PRINTS" id="PR00080">
    <property type="entry name" value="SDRFAMILY"/>
</dbReference>
<dbReference type="GO" id="GO:0016616">
    <property type="term" value="F:oxidoreductase activity, acting on the CH-OH group of donors, NAD or NADP as acceptor"/>
    <property type="evidence" value="ECO:0007669"/>
    <property type="project" value="TreeGrafter"/>
</dbReference>
<dbReference type="InterPro" id="IPR002347">
    <property type="entry name" value="SDR_fam"/>
</dbReference>
<dbReference type="Gene3D" id="3.40.50.720">
    <property type="entry name" value="NAD(P)-binding Rossmann-like Domain"/>
    <property type="match status" value="1"/>
</dbReference>
<name>A0A286H6L5_9ACTN</name>
<evidence type="ECO:0000256" key="2">
    <source>
        <dbReference type="RuleBase" id="RU000363"/>
    </source>
</evidence>
<protein>
    <submittedName>
        <fullName evidence="3">NADP-dependent 3-hydroxy acid dehydrogenase YdfG</fullName>
    </submittedName>
</protein>
<comment type="similarity">
    <text evidence="1 2">Belongs to the short-chain dehydrogenases/reductases (SDR) family.</text>
</comment>
<dbReference type="Pfam" id="PF00106">
    <property type="entry name" value="adh_short"/>
    <property type="match status" value="1"/>
</dbReference>
<gene>
    <name evidence="3" type="ORF">SAMN06272739_4165</name>
</gene>
<evidence type="ECO:0000256" key="1">
    <source>
        <dbReference type="ARBA" id="ARBA00006484"/>
    </source>
</evidence>
<dbReference type="InterPro" id="IPR036291">
    <property type="entry name" value="NAD(P)-bd_dom_sf"/>
</dbReference>
<evidence type="ECO:0000313" key="3">
    <source>
        <dbReference type="EMBL" id="SOE03423.1"/>
    </source>
</evidence>
<dbReference type="CDD" id="cd05233">
    <property type="entry name" value="SDR_c"/>
    <property type="match status" value="1"/>
</dbReference>